<reference evidence="5 6" key="1">
    <citation type="submission" date="2018-08" db="EMBL/GenBank/DDBJ databases">
        <title>A genome reference for cultivated species of the human gut microbiota.</title>
        <authorList>
            <person name="Zou Y."/>
            <person name="Xue W."/>
            <person name="Luo G."/>
        </authorList>
    </citation>
    <scope>NUCLEOTIDE SEQUENCE [LARGE SCALE GENOMIC DNA]</scope>
    <source>
        <strain evidence="5 6">AF37-2AT</strain>
    </source>
</reference>
<dbReference type="AlphaFoldDB" id="A0A3E3JYG8"/>
<dbReference type="Proteomes" id="UP000261080">
    <property type="component" value="Unassembled WGS sequence"/>
</dbReference>
<dbReference type="PANTHER" id="PTHR42711">
    <property type="entry name" value="ABC TRANSPORTER ATP-BINDING PROTEIN"/>
    <property type="match status" value="1"/>
</dbReference>
<dbReference type="GO" id="GO:0016887">
    <property type="term" value="F:ATP hydrolysis activity"/>
    <property type="evidence" value="ECO:0007669"/>
    <property type="project" value="InterPro"/>
</dbReference>
<keyword evidence="2" id="KW-0547">Nucleotide-binding</keyword>
<dbReference type="RefSeq" id="WP_024734100.1">
    <property type="nucleotide sequence ID" value="NZ_CP094681.1"/>
</dbReference>
<dbReference type="SMART" id="SM00382">
    <property type="entry name" value="AAA"/>
    <property type="match status" value="1"/>
</dbReference>
<dbReference type="OrthoDB" id="9804819at2"/>
<evidence type="ECO:0000313" key="6">
    <source>
        <dbReference type="Proteomes" id="UP000261080"/>
    </source>
</evidence>
<dbReference type="InterPro" id="IPR027417">
    <property type="entry name" value="P-loop_NTPase"/>
</dbReference>
<evidence type="ECO:0000256" key="1">
    <source>
        <dbReference type="ARBA" id="ARBA00022448"/>
    </source>
</evidence>
<dbReference type="InterPro" id="IPR003439">
    <property type="entry name" value="ABC_transporter-like_ATP-bd"/>
</dbReference>
<comment type="caution">
    <text evidence="5">The sequence shown here is derived from an EMBL/GenBank/DDBJ whole genome shotgun (WGS) entry which is preliminary data.</text>
</comment>
<keyword evidence="1" id="KW-0813">Transport</keyword>
<keyword evidence="6" id="KW-1185">Reference proteome</keyword>
<organism evidence="5 6">
    <name type="scientific">Sellimonas intestinalis</name>
    <dbReference type="NCBI Taxonomy" id="1653434"/>
    <lineage>
        <taxon>Bacteria</taxon>
        <taxon>Bacillati</taxon>
        <taxon>Bacillota</taxon>
        <taxon>Clostridia</taxon>
        <taxon>Lachnospirales</taxon>
        <taxon>Lachnospiraceae</taxon>
        <taxon>Sellimonas</taxon>
    </lineage>
</organism>
<name>A0A3E3JYG8_9FIRM</name>
<accession>A0A3E3JYG8</accession>
<evidence type="ECO:0000256" key="3">
    <source>
        <dbReference type="ARBA" id="ARBA00022840"/>
    </source>
</evidence>
<dbReference type="PANTHER" id="PTHR42711:SF1">
    <property type="entry name" value="ABC-TRANSPORT PROTEIN, ATP-BINDING COMPONENT"/>
    <property type="match status" value="1"/>
</dbReference>
<dbReference type="GeneID" id="97194557"/>
<evidence type="ECO:0000256" key="2">
    <source>
        <dbReference type="ARBA" id="ARBA00022741"/>
    </source>
</evidence>
<dbReference type="Gene3D" id="3.40.50.300">
    <property type="entry name" value="P-loop containing nucleotide triphosphate hydrolases"/>
    <property type="match status" value="1"/>
</dbReference>
<evidence type="ECO:0000313" key="5">
    <source>
        <dbReference type="EMBL" id="RGE84629.1"/>
    </source>
</evidence>
<dbReference type="PROSITE" id="PS50893">
    <property type="entry name" value="ABC_TRANSPORTER_2"/>
    <property type="match status" value="1"/>
</dbReference>
<keyword evidence="3 5" id="KW-0067">ATP-binding</keyword>
<dbReference type="SUPFAM" id="SSF52540">
    <property type="entry name" value="P-loop containing nucleoside triphosphate hydrolases"/>
    <property type="match status" value="1"/>
</dbReference>
<dbReference type="EMBL" id="QVLX01000013">
    <property type="protein sequence ID" value="RGE84629.1"/>
    <property type="molecule type" value="Genomic_DNA"/>
</dbReference>
<dbReference type="Pfam" id="PF00005">
    <property type="entry name" value="ABC_tran"/>
    <property type="match status" value="1"/>
</dbReference>
<evidence type="ECO:0000259" key="4">
    <source>
        <dbReference type="PROSITE" id="PS50893"/>
    </source>
</evidence>
<protein>
    <submittedName>
        <fullName evidence="5">ATP-binding cassette domain-containing protein</fullName>
    </submittedName>
</protein>
<sequence length="324" mass="36524">MIEFQNITKTYRVAKRKAGFGNAVKALFSREYETIHALSNVSFQVADGEIVGYIGPNGAGKSTTVKIMCGILTPDSGNCIVNGRNPWKERIAYVREIGVVFGQRSQLWWDVPIIDSFELFRDMYRIESKVYNENLEELSTLLDLRELLKTPARNLSLGQRMRCEIAASLLHNPKVLFLDEPTIGLDAISKIAVRKFVKKINKERGTTVIITTHDMQDIEALTERVLLIGHGKILLDGNIDELKRRTSTEKKIDIKYDGKPPAICNGMKCRKIKQNQMSIFLDPHILSVPDAIAFFAAHTGLTDISVSDISTEEMVATLYKEYDI</sequence>
<dbReference type="InterPro" id="IPR050763">
    <property type="entry name" value="ABC_transporter_ATP-binding"/>
</dbReference>
<dbReference type="GO" id="GO:0005524">
    <property type="term" value="F:ATP binding"/>
    <property type="evidence" value="ECO:0007669"/>
    <property type="project" value="UniProtKB-KW"/>
</dbReference>
<feature type="domain" description="ABC transporter" evidence="4">
    <location>
        <begin position="2"/>
        <end position="255"/>
    </location>
</feature>
<dbReference type="InterPro" id="IPR003593">
    <property type="entry name" value="AAA+_ATPase"/>
</dbReference>
<gene>
    <name evidence="5" type="ORF">DW016_14905</name>
</gene>
<proteinExistence type="predicted"/>